<evidence type="ECO:0008006" key="13">
    <source>
        <dbReference type="Google" id="ProtNLM"/>
    </source>
</evidence>
<dbReference type="GO" id="GO:0004518">
    <property type="term" value="F:nuclease activity"/>
    <property type="evidence" value="ECO:0007669"/>
    <property type="project" value="UniProtKB-KW"/>
</dbReference>
<keyword evidence="7" id="KW-0539">Nucleus</keyword>
<protein>
    <recommendedName>
        <fullName evidence="13">DDE Tnp4 domain-containing protein</fullName>
    </recommendedName>
</protein>
<feature type="compositionally biased region" description="Polar residues" evidence="8">
    <location>
        <begin position="470"/>
        <end position="485"/>
    </location>
</feature>
<comment type="cofactor">
    <cofactor evidence="1">
        <name>a divalent metal cation</name>
        <dbReference type="ChEBI" id="CHEBI:60240"/>
    </cofactor>
</comment>
<feature type="compositionally biased region" description="Basic and acidic residues" evidence="8">
    <location>
        <begin position="458"/>
        <end position="469"/>
    </location>
</feature>
<dbReference type="InterPro" id="IPR045249">
    <property type="entry name" value="HARBI1-like"/>
</dbReference>
<evidence type="ECO:0000256" key="7">
    <source>
        <dbReference type="ARBA" id="ARBA00023242"/>
    </source>
</evidence>
<dbReference type="Pfam" id="PF26138">
    <property type="entry name" value="DUF8040"/>
    <property type="match status" value="1"/>
</dbReference>
<evidence type="ECO:0000256" key="1">
    <source>
        <dbReference type="ARBA" id="ARBA00001968"/>
    </source>
</evidence>
<keyword evidence="4" id="KW-0540">Nuclease</keyword>
<evidence type="ECO:0000259" key="10">
    <source>
        <dbReference type="Pfam" id="PF26138"/>
    </source>
</evidence>
<dbReference type="PANTHER" id="PTHR22930">
    <property type="match status" value="1"/>
</dbReference>
<feature type="domain" description="DDE Tnp4" evidence="9">
    <location>
        <begin position="284"/>
        <end position="446"/>
    </location>
</feature>
<dbReference type="GO" id="GO:0005634">
    <property type="term" value="C:nucleus"/>
    <property type="evidence" value="ECO:0007669"/>
    <property type="project" value="UniProtKB-SubCell"/>
</dbReference>
<proteinExistence type="inferred from homology"/>
<name>A0AAW2DJF1_9ROSI</name>
<dbReference type="Pfam" id="PF13359">
    <property type="entry name" value="DDE_Tnp_4"/>
    <property type="match status" value="1"/>
</dbReference>
<organism evidence="11 12">
    <name type="scientific">Lithocarpus litseifolius</name>
    <dbReference type="NCBI Taxonomy" id="425828"/>
    <lineage>
        <taxon>Eukaryota</taxon>
        <taxon>Viridiplantae</taxon>
        <taxon>Streptophyta</taxon>
        <taxon>Embryophyta</taxon>
        <taxon>Tracheophyta</taxon>
        <taxon>Spermatophyta</taxon>
        <taxon>Magnoliopsida</taxon>
        <taxon>eudicotyledons</taxon>
        <taxon>Gunneridae</taxon>
        <taxon>Pentapetalae</taxon>
        <taxon>rosids</taxon>
        <taxon>fabids</taxon>
        <taxon>Fagales</taxon>
        <taxon>Fagaceae</taxon>
        <taxon>Lithocarpus</taxon>
    </lineage>
</organism>
<feature type="domain" description="DUF8040" evidence="10">
    <location>
        <begin position="151"/>
        <end position="245"/>
    </location>
</feature>
<comment type="caution">
    <text evidence="11">The sequence shown here is derived from an EMBL/GenBank/DDBJ whole genome shotgun (WGS) entry which is preliminary data.</text>
</comment>
<evidence type="ECO:0000256" key="3">
    <source>
        <dbReference type="ARBA" id="ARBA00006958"/>
    </source>
</evidence>
<evidence type="ECO:0000256" key="2">
    <source>
        <dbReference type="ARBA" id="ARBA00004123"/>
    </source>
</evidence>
<dbReference type="AlphaFoldDB" id="A0AAW2DJF1"/>
<keyword evidence="5" id="KW-0479">Metal-binding</keyword>
<evidence type="ECO:0000256" key="4">
    <source>
        <dbReference type="ARBA" id="ARBA00022722"/>
    </source>
</evidence>
<gene>
    <name evidence="11" type="ORF">SO802_005025</name>
</gene>
<dbReference type="EMBL" id="JAZDWU010000002">
    <property type="protein sequence ID" value="KAL0009917.1"/>
    <property type="molecule type" value="Genomic_DNA"/>
</dbReference>
<evidence type="ECO:0000313" key="11">
    <source>
        <dbReference type="EMBL" id="KAL0009917.1"/>
    </source>
</evidence>
<sequence>MRFSTAFSASRGWDDWVTANSFARFRKLFSEIPAYPFSIYISQSCSHCQFHEIQFFLLCYCSIALSDCRRYSASRFPVALSDCHHCSASRFPGDIPMDNNDRIDNSDEDHSYDVENDEYDDDDELYDLAVAGCHVAVTYYMKYIDKQPCRNSEQTGYMWLMDCLKGNETKCYEMFRMKPHVFLQLCNVLQHTYGLQHTRHIRLEESVGICLMILGQGACYRMVQERFQHSGETIHRHFHRVLKHLNIMSMDIFKPSDPTFSVVPRHIQKNPLYMPHFQDCIGAIDGTHIQVVVADDKKAPYYNRKGVTSFNVMAACDFDLLFTFVMAGWEGAAHDTRIFLDAIRRQSVNFPKPPPGKYYLVDAGYPLRKGYLPPYKGQRYHLSDFRRAGRGNHIEERFNYVHSSLRSAIERTFGVWKNKWKILKQMPPYDIKDQRNIIVATCVLHNFIRKHDREDEGFNWDEHDLDRPRSNSSGEGSSRQANVETIQDEEMKFVRDKIARSICGL</sequence>
<comment type="similarity">
    <text evidence="3">Belongs to the HARBI1 family.</text>
</comment>
<feature type="region of interest" description="Disordered" evidence="8">
    <location>
        <begin position="458"/>
        <end position="485"/>
    </location>
</feature>
<dbReference type="InterPro" id="IPR027806">
    <property type="entry name" value="HARBI1_dom"/>
</dbReference>
<evidence type="ECO:0000256" key="6">
    <source>
        <dbReference type="ARBA" id="ARBA00022801"/>
    </source>
</evidence>
<keyword evidence="6" id="KW-0378">Hydrolase</keyword>
<dbReference type="PANTHER" id="PTHR22930:SF221">
    <property type="entry name" value="NUCLEASE HARBI1"/>
    <property type="match status" value="1"/>
</dbReference>
<dbReference type="Proteomes" id="UP001459277">
    <property type="component" value="Unassembled WGS sequence"/>
</dbReference>
<evidence type="ECO:0000313" key="12">
    <source>
        <dbReference type="Proteomes" id="UP001459277"/>
    </source>
</evidence>
<evidence type="ECO:0000256" key="5">
    <source>
        <dbReference type="ARBA" id="ARBA00022723"/>
    </source>
</evidence>
<evidence type="ECO:0000259" key="9">
    <source>
        <dbReference type="Pfam" id="PF13359"/>
    </source>
</evidence>
<dbReference type="GO" id="GO:0016787">
    <property type="term" value="F:hydrolase activity"/>
    <property type="evidence" value="ECO:0007669"/>
    <property type="project" value="UniProtKB-KW"/>
</dbReference>
<dbReference type="GO" id="GO:0046872">
    <property type="term" value="F:metal ion binding"/>
    <property type="evidence" value="ECO:0007669"/>
    <property type="project" value="UniProtKB-KW"/>
</dbReference>
<accession>A0AAW2DJF1</accession>
<comment type="subcellular location">
    <subcellularLocation>
        <location evidence="2">Nucleus</location>
    </subcellularLocation>
</comment>
<reference evidence="11 12" key="1">
    <citation type="submission" date="2024-01" db="EMBL/GenBank/DDBJ databases">
        <title>A telomere-to-telomere, gap-free genome of sweet tea (Lithocarpus litseifolius).</title>
        <authorList>
            <person name="Zhou J."/>
        </authorList>
    </citation>
    <scope>NUCLEOTIDE SEQUENCE [LARGE SCALE GENOMIC DNA]</scope>
    <source>
        <strain evidence="11">Zhou-2022a</strain>
        <tissue evidence="11">Leaf</tissue>
    </source>
</reference>
<dbReference type="InterPro" id="IPR058353">
    <property type="entry name" value="DUF8040"/>
</dbReference>
<keyword evidence="12" id="KW-1185">Reference proteome</keyword>
<evidence type="ECO:0000256" key="8">
    <source>
        <dbReference type="SAM" id="MobiDB-lite"/>
    </source>
</evidence>